<name>A0A4D4JFF1_9PSEU</name>
<reference evidence="3" key="1">
    <citation type="submission" date="2019-04" db="EMBL/GenBank/DDBJ databases">
        <title>Draft genome sequence of Pseudonocardiaceae bacterium SL3-2-4.</title>
        <authorList>
            <person name="Ningsih F."/>
            <person name="Yokota A."/>
            <person name="Sakai Y."/>
            <person name="Nanatani K."/>
            <person name="Yabe S."/>
            <person name="Oetari A."/>
            <person name="Sjamsuridzal W."/>
        </authorList>
    </citation>
    <scope>NUCLEOTIDE SEQUENCE [LARGE SCALE GENOMIC DNA]</scope>
    <source>
        <strain evidence="3">SL3-2-4</strain>
    </source>
</reference>
<accession>A0A4D4JFF1</accession>
<sequence>MLLKDGGGGSPWYSDMVSFKADTPSGQQTFMVSRDGVQTLIKGLQDAYDKLQELYDQSYSLREVGPPGGDPYSGQAANTIKHVAGDDPGGYGWANKQAQQALKNTIANLQASASGYQNAEDANRQKFGGIQS</sequence>
<keyword evidence="3" id="KW-1185">Reference proteome</keyword>
<evidence type="ECO:0000313" key="2">
    <source>
        <dbReference type="EMBL" id="GDY33740.1"/>
    </source>
</evidence>
<protein>
    <submittedName>
        <fullName evidence="2">Uncharacterized protein</fullName>
    </submittedName>
</protein>
<gene>
    <name evidence="2" type="ORF">GTS_53730</name>
</gene>
<evidence type="ECO:0000313" key="3">
    <source>
        <dbReference type="Proteomes" id="UP000298860"/>
    </source>
</evidence>
<organism evidence="2 3">
    <name type="scientific">Gandjariella thermophila</name>
    <dbReference type="NCBI Taxonomy" id="1931992"/>
    <lineage>
        <taxon>Bacteria</taxon>
        <taxon>Bacillati</taxon>
        <taxon>Actinomycetota</taxon>
        <taxon>Actinomycetes</taxon>
        <taxon>Pseudonocardiales</taxon>
        <taxon>Pseudonocardiaceae</taxon>
        <taxon>Gandjariella</taxon>
    </lineage>
</organism>
<proteinExistence type="predicted"/>
<feature type="region of interest" description="Disordered" evidence="1">
    <location>
        <begin position="61"/>
        <end position="83"/>
    </location>
</feature>
<dbReference type="Proteomes" id="UP000298860">
    <property type="component" value="Unassembled WGS sequence"/>
</dbReference>
<evidence type="ECO:0000256" key="1">
    <source>
        <dbReference type="SAM" id="MobiDB-lite"/>
    </source>
</evidence>
<dbReference type="AlphaFoldDB" id="A0A4D4JFF1"/>
<comment type="caution">
    <text evidence="2">The sequence shown here is derived from an EMBL/GenBank/DDBJ whole genome shotgun (WGS) entry which is preliminary data.</text>
</comment>
<dbReference type="EMBL" id="BJFL01000053">
    <property type="protein sequence ID" value="GDY33740.1"/>
    <property type="molecule type" value="Genomic_DNA"/>
</dbReference>
<dbReference type="RefSeq" id="WP_192909769.1">
    <property type="nucleotide sequence ID" value="NZ_BJFL01000053.1"/>
</dbReference>